<dbReference type="GO" id="GO:0016757">
    <property type="term" value="F:glycosyltransferase activity"/>
    <property type="evidence" value="ECO:0007669"/>
    <property type="project" value="UniProtKB-KW"/>
</dbReference>
<comment type="caution">
    <text evidence="5">The sequence shown here is derived from an EMBL/GenBank/DDBJ whole genome shotgun (WGS) entry which is preliminary data.</text>
</comment>
<feature type="domain" description="Glycosyltransferase subfamily 4-like N-terminal" evidence="4">
    <location>
        <begin position="133"/>
        <end position="183"/>
    </location>
</feature>
<protein>
    <submittedName>
        <fullName evidence="5">Glycosyltransferase involved in cell wall biosynthesis</fullName>
    </submittedName>
</protein>
<sequence>MSRIGFACLWAPNPIATWSHIPWHLRAAMRGHAEVPDVGVQIPHRAQTALKLMHVRWRNSRPVTTWKQSRLTDAFLRQAIQRGADAADVDAVVMIQDLAILDRPYFTFQDMSFDGLLHIQETSGIPLFQHLTTTELRRRRERQLEVYDKAAGVIAMSHWLARNLIEVTGVPAEKVHVVHPGISAGASVEGPLPAKTGPRNRLLFVGREFQRKGGDLVVAAVEILRRDFDPEITLTVAGPREWPMDGDIPDGVTFLGERSLAEVAGLYDTHDLFVLPSRLEAFGIVFAEAAARGLPAIGRDAFAMPEIIQPGVSGALASGDDPYDLAKLIAETLADDNLYAECAARAGDVSSRFSWDRAGGDVVRAVNGTLGPR</sequence>
<dbReference type="Pfam" id="PF00534">
    <property type="entry name" value="Glycos_transf_1"/>
    <property type="match status" value="1"/>
</dbReference>
<dbReference type="InterPro" id="IPR001296">
    <property type="entry name" value="Glyco_trans_1"/>
</dbReference>
<dbReference type="Pfam" id="PF13439">
    <property type="entry name" value="Glyco_transf_4"/>
    <property type="match status" value="1"/>
</dbReference>
<dbReference type="GO" id="GO:0009103">
    <property type="term" value="P:lipopolysaccharide biosynthetic process"/>
    <property type="evidence" value="ECO:0007669"/>
    <property type="project" value="TreeGrafter"/>
</dbReference>
<dbReference type="PANTHER" id="PTHR46401:SF2">
    <property type="entry name" value="GLYCOSYLTRANSFERASE WBBK-RELATED"/>
    <property type="match status" value="1"/>
</dbReference>
<dbReference type="AlphaFoldDB" id="A0AAE4B0N5"/>
<evidence type="ECO:0000256" key="1">
    <source>
        <dbReference type="ARBA" id="ARBA00022676"/>
    </source>
</evidence>
<proteinExistence type="predicted"/>
<organism evidence="5 6">
    <name type="scientific">Catenuloplanes indicus</name>
    <dbReference type="NCBI Taxonomy" id="137267"/>
    <lineage>
        <taxon>Bacteria</taxon>
        <taxon>Bacillati</taxon>
        <taxon>Actinomycetota</taxon>
        <taxon>Actinomycetes</taxon>
        <taxon>Micromonosporales</taxon>
        <taxon>Micromonosporaceae</taxon>
        <taxon>Catenuloplanes</taxon>
    </lineage>
</organism>
<keyword evidence="6" id="KW-1185">Reference proteome</keyword>
<keyword evidence="1" id="KW-0328">Glycosyltransferase</keyword>
<evidence type="ECO:0000313" key="5">
    <source>
        <dbReference type="EMBL" id="MDQ0368851.1"/>
    </source>
</evidence>
<keyword evidence="2" id="KW-0808">Transferase</keyword>
<evidence type="ECO:0000259" key="4">
    <source>
        <dbReference type="Pfam" id="PF13439"/>
    </source>
</evidence>
<name>A0AAE4B0N5_9ACTN</name>
<dbReference type="EMBL" id="JAUSUZ010000001">
    <property type="protein sequence ID" value="MDQ0368851.1"/>
    <property type="molecule type" value="Genomic_DNA"/>
</dbReference>
<dbReference type="Proteomes" id="UP001240236">
    <property type="component" value="Unassembled WGS sequence"/>
</dbReference>
<reference evidence="5 6" key="1">
    <citation type="submission" date="2023-07" db="EMBL/GenBank/DDBJ databases">
        <title>Sequencing the genomes of 1000 actinobacteria strains.</title>
        <authorList>
            <person name="Klenk H.-P."/>
        </authorList>
    </citation>
    <scope>NUCLEOTIDE SEQUENCE [LARGE SCALE GENOMIC DNA]</scope>
    <source>
        <strain evidence="5 6">DSM 44709</strain>
    </source>
</reference>
<evidence type="ECO:0000259" key="3">
    <source>
        <dbReference type="Pfam" id="PF00534"/>
    </source>
</evidence>
<feature type="domain" description="Glycosyl transferase family 1" evidence="3">
    <location>
        <begin position="198"/>
        <end position="346"/>
    </location>
</feature>
<dbReference type="RefSeq" id="WP_307243652.1">
    <property type="nucleotide sequence ID" value="NZ_JAUSUZ010000001.1"/>
</dbReference>
<dbReference type="InterPro" id="IPR028098">
    <property type="entry name" value="Glyco_trans_4-like_N"/>
</dbReference>
<dbReference type="CDD" id="cd03801">
    <property type="entry name" value="GT4_PimA-like"/>
    <property type="match status" value="1"/>
</dbReference>
<dbReference type="Gene3D" id="3.40.50.2000">
    <property type="entry name" value="Glycogen Phosphorylase B"/>
    <property type="match status" value="2"/>
</dbReference>
<dbReference type="PANTHER" id="PTHR46401">
    <property type="entry name" value="GLYCOSYLTRANSFERASE WBBK-RELATED"/>
    <property type="match status" value="1"/>
</dbReference>
<evidence type="ECO:0000256" key="2">
    <source>
        <dbReference type="ARBA" id="ARBA00022679"/>
    </source>
</evidence>
<accession>A0AAE4B0N5</accession>
<gene>
    <name evidence="5" type="ORF">J2S42_005520</name>
</gene>
<dbReference type="SUPFAM" id="SSF53756">
    <property type="entry name" value="UDP-Glycosyltransferase/glycogen phosphorylase"/>
    <property type="match status" value="1"/>
</dbReference>
<evidence type="ECO:0000313" key="6">
    <source>
        <dbReference type="Proteomes" id="UP001240236"/>
    </source>
</evidence>